<dbReference type="EMBL" id="JADLQX010000010">
    <property type="protein sequence ID" value="MBF6298851.1"/>
    <property type="molecule type" value="Genomic_DNA"/>
</dbReference>
<evidence type="ECO:0000313" key="1">
    <source>
        <dbReference type="EMBL" id="MBF6298851.1"/>
    </source>
</evidence>
<name>A0ABS0CQJ5_9NOCA</name>
<dbReference type="Proteomes" id="UP000702209">
    <property type="component" value="Unassembled WGS sequence"/>
</dbReference>
<proteinExistence type="predicted"/>
<accession>A0ABS0CQJ5</accession>
<gene>
    <name evidence="1" type="ORF">IU459_15050</name>
</gene>
<organism evidence="1 2">
    <name type="scientific">Nocardia amamiensis</name>
    <dbReference type="NCBI Taxonomy" id="404578"/>
    <lineage>
        <taxon>Bacteria</taxon>
        <taxon>Bacillati</taxon>
        <taxon>Actinomycetota</taxon>
        <taxon>Actinomycetes</taxon>
        <taxon>Mycobacteriales</taxon>
        <taxon>Nocardiaceae</taxon>
        <taxon>Nocardia</taxon>
    </lineage>
</organism>
<keyword evidence="2" id="KW-1185">Reference proteome</keyword>
<protein>
    <submittedName>
        <fullName evidence="1">Uncharacterized protein</fullName>
    </submittedName>
</protein>
<sequence length="62" mass="6841">MTTTRISVAATVDGVATVLWELGPRRTMRHGGRVSAISDKRIAELAGPLDLLVELGKRRERR</sequence>
<comment type="caution">
    <text evidence="1">The sequence shown here is derived from an EMBL/GenBank/DDBJ whole genome shotgun (WGS) entry which is preliminary data.</text>
</comment>
<dbReference type="RefSeq" id="WP_195130149.1">
    <property type="nucleotide sequence ID" value="NZ_JADLQX010000010.1"/>
</dbReference>
<evidence type="ECO:0000313" key="2">
    <source>
        <dbReference type="Proteomes" id="UP000702209"/>
    </source>
</evidence>
<reference evidence="1 2" key="1">
    <citation type="submission" date="2020-10" db="EMBL/GenBank/DDBJ databases">
        <title>Identification of Nocardia species via Next-generation sequencing and recognition of intraspecies genetic diversity.</title>
        <authorList>
            <person name="Li P."/>
            <person name="Li P."/>
            <person name="Lu B."/>
        </authorList>
    </citation>
    <scope>NUCLEOTIDE SEQUENCE [LARGE SCALE GENOMIC DNA]</scope>
    <source>
        <strain evidence="1 2">BJ06-0157</strain>
    </source>
</reference>